<feature type="signal peptide" evidence="9">
    <location>
        <begin position="1"/>
        <end position="28"/>
    </location>
</feature>
<feature type="chain" id="PRO_5046126408" evidence="9">
    <location>
        <begin position="29"/>
        <end position="357"/>
    </location>
</feature>
<comment type="subcellular location">
    <subcellularLocation>
        <location evidence="2">Cell inner membrane</location>
    </subcellularLocation>
    <subcellularLocation>
        <location evidence="1">Periplasm</location>
    </subcellularLocation>
</comment>
<evidence type="ECO:0000256" key="8">
    <source>
        <dbReference type="ARBA" id="ARBA00023136"/>
    </source>
</evidence>
<keyword evidence="4" id="KW-0813">Transport</keyword>
<protein>
    <submittedName>
        <fullName evidence="10">ABC transporter substrate-binding protein</fullName>
    </submittedName>
</protein>
<sequence>MGSRYRRLLPAALAALTLAALLAGCSRADRATGDTGGSGGQDKGAAAEVRLGYFPNVTHAPAIVGVDRGLFTGRLGATKLTTQTFNSGTDEANALLGGSLDIGFIGSGPAINAFAKSGGTIKVISGAVSGGAQLVVKPDITTPAQLKGKTVATPSKGNTQDVSLKKWLSQNKLTDQVNVANLDNPQTFDAFRKGDVDGGWLPEPWSSRLVVDAGAKVLVDEKSLWPQGRFPTTVVVVRSQFLAEHPATVKAVLQGTVDAIDWAGAHPAEAATAVNDGIEKLTHSKLSQAVLDRAFSGITLDIDPDSATYSQLAQDSVTAGVVKTAPGLQGFLDLKTLNELLAGQHRPALDAAGLGNG</sequence>
<comment type="caution">
    <text evidence="10">The sequence shown here is derived from an EMBL/GenBank/DDBJ whole genome shotgun (WGS) entry which is preliminary data.</text>
</comment>
<evidence type="ECO:0000256" key="1">
    <source>
        <dbReference type="ARBA" id="ARBA00004418"/>
    </source>
</evidence>
<dbReference type="CDD" id="cd13553">
    <property type="entry name" value="PBP2_NrtA_CpmA_like"/>
    <property type="match status" value="1"/>
</dbReference>
<dbReference type="PANTHER" id="PTHR30024:SF47">
    <property type="entry name" value="TAURINE-BINDING PERIPLASMIC PROTEIN"/>
    <property type="match status" value="1"/>
</dbReference>
<dbReference type="PANTHER" id="PTHR30024">
    <property type="entry name" value="ALIPHATIC SULFONATES-BINDING PROTEIN-RELATED"/>
    <property type="match status" value="1"/>
</dbReference>
<evidence type="ECO:0000256" key="9">
    <source>
        <dbReference type="SAM" id="SignalP"/>
    </source>
</evidence>
<accession>A0ABW5G134</accession>
<dbReference type="NCBIfam" id="TIGR01728">
    <property type="entry name" value="SsuA_fam"/>
    <property type="match status" value="1"/>
</dbReference>
<evidence type="ECO:0000256" key="5">
    <source>
        <dbReference type="ARBA" id="ARBA00022475"/>
    </source>
</evidence>
<keyword evidence="8" id="KW-0472">Membrane</keyword>
<dbReference type="InterPro" id="IPR044527">
    <property type="entry name" value="NrtA/CpmA_ABC-bd_dom"/>
</dbReference>
<evidence type="ECO:0000256" key="3">
    <source>
        <dbReference type="ARBA" id="ARBA00010742"/>
    </source>
</evidence>
<evidence type="ECO:0000256" key="2">
    <source>
        <dbReference type="ARBA" id="ARBA00004533"/>
    </source>
</evidence>
<reference evidence="11" key="1">
    <citation type="journal article" date="2019" name="Int. J. Syst. Evol. Microbiol.">
        <title>The Global Catalogue of Microorganisms (GCM) 10K type strain sequencing project: providing services to taxonomists for standard genome sequencing and annotation.</title>
        <authorList>
            <consortium name="The Broad Institute Genomics Platform"/>
            <consortium name="The Broad Institute Genome Sequencing Center for Infectious Disease"/>
            <person name="Wu L."/>
            <person name="Ma J."/>
        </authorList>
    </citation>
    <scope>NUCLEOTIDE SEQUENCE [LARGE SCALE GENOMIC DNA]</scope>
    <source>
        <strain evidence="11">CGMCC 4.7645</strain>
    </source>
</reference>
<gene>
    <name evidence="10" type="ORF">ACFSXZ_30755</name>
</gene>
<dbReference type="Proteomes" id="UP001597417">
    <property type="component" value="Unassembled WGS sequence"/>
</dbReference>
<evidence type="ECO:0000313" key="10">
    <source>
        <dbReference type="EMBL" id="MFD2420718.1"/>
    </source>
</evidence>
<dbReference type="RefSeq" id="WP_378268911.1">
    <property type="nucleotide sequence ID" value="NZ_JBHUKR010000020.1"/>
</dbReference>
<dbReference type="PROSITE" id="PS51257">
    <property type="entry name" value="PROKAR_LIPOPROTEIN"/>
    <property type="match status" value="1"/>
</dbReference>
<dbReference type="EMBL" id="JBHUKR010000020">
    <property type="protein sequence ID" value="MFD2420718.1"/>
    <property type="molecule type" value="Genomic_DNA"/>
</dbReference>
<evidence type="ECO:0000256" key="7">
    <source>
        <dbReference type="ARBA" id="ARBA00022729"/>
    </source>
</evidence>
<dbReference type="Gene3D" id="3.40.190.10">
    <property type="entry name" value="Periplasmic binding protein-like II"/>
    <property type="match status" value="2"/>
</dbReference>
<dbReference type="SUPFAM" id="SSF53850">
    <property type="entry name" value="Periplasmic binding protein-like II"/>
    <property type="match status" value="1"/>
</dbReference>
<dbReference type="Pfam" id="PF13379">
    <property type="entry name" value="NMT1_2"/>
    <property type="match status" value="1"/>
</dbReference>
<evidence type="ECO:0000256" key="4">
    <source>
        <dbReference type="ARBA" id="ARBA00022448"/>
    </source>
</evidence>
<evidence type="ECO:0000313" key="11">
    <source>
        <dbReference type="Proteomes" id="UP001597417"/>
    </source>
</evidence>
<comment type="similarity">
    <text evidence="3">Belongs to the bacterial solute-binding protein SsuA/TauA family.</text>
</comment>
<keyword evidence="5" id="KW-1003">Cell membrane</keyword>
<dbReference type="InterPro" id="IPR010067">
    <property type="entry name" value="ABC_SsuA_sub-bd"/>
</dbReference>
<name>A0ABW5G134_9PSEU</name>
<keyword evidence="7 9" id="KW-0732">Signal</keyword>
<organism evidence="10 11">
    <name type="scientific">Amycolatopsis pigmentata</name>
    <dbReference type="NCBI Taxonomy" id="450801"/>
    <lineage>
        <taxon>Bacteria</taxon>
        <taxon>Bacillati</taxon>
        <taxon>Actinomycetota</taxon>
        <taxon>Actinomycetes</taxon>
        <taxon>Pseudonocardiales</taxon>
        <taxon>Pseudonocardiaceae</taxon>
        <taxon>Amycolatopsis</taxon>
    </lineage>
</organism>
<keyword evidence="11" id="KW-1185">Reference proteome</keyword>
<evidence type="ECO:0000256" key="6">
    <source>
        <dbReference type="ARBA" id="ARBA00022519"/>
    </source>
</evidence>
<keyword evidence="6" id="KW-0997">Cell inner membrane</keyword>
<proteinExistence type="inferred from homology"/>